<feature type="domain" description="4Fe-4S ferredoxin-type" evidence="5">
    <location>
        <begin position="289"/>
        <end position="318"/>
    </location>
</feature>
<evidence type="ECO:0000313" key="6">
    <source>
        <dbReference type="EMBL" id="SDP50872.1"/>
    </source>
</evidence>
<name>A0A1H0TA00_9BACT</name>
<dbReference type="InterPro" id="IPR017900">
    <property type="entry name" value="4Fe4S_Fe_S_CS"/>
</dbReference>
<reference evidence="6 7" key="1">
    <citation type="submission" date="2016-10" db="EMBL/GenBank/DDBJ databases">
        <authorList>
            <person name="de Groot N.N."/>
        </authorList>
    </citation>
    <scope>NUCLEOTIDE SEQUENCE [LARGE SCALE GENOMIC DNA]</scope>
    <source>
        <strain evidence="6 7">DSM 12130</strain>
    </source>
</reference>
<feature type="domain" description="4Fe-4S ferredoxin-type" evidence="5">
    <location>
        <begin position="55"/>
        <end position="84"/>
    </location>
</feature>
<dbReference type="STRING" id="91360.SAMN05660330_02982"/>
<keyword evidence="3" id="KW-0408">Iron</keyword>
<dbReference type="InterPro" id="IPR017896">
    <property type="entry name" value="4Fe4S_Fe-S-bd"/>
</dbReference>
<keyword evidence="7" id="KW-1185">Reference proteome</keyword>
<evidence type="ECO:0000256" key="1">
    <source>
        <dbReference type="ARBA" id="ARBA00022485"/>
    </source>
</evidence>
<keyword evidence="1" id="KW-0004">4Fe-4S</keyword>
<dbReference type="PANTHER" id="PTHR43687:SF1">
    <property type="entry name" value="FERREDOXIN III"/>
    <property type="match status" value="1"/>
</dbReference>
<dbReference type="EMBL" id="FNJI01000023">
    <property type="protein sequence ID" value="SDP50872.1"/>
    <property type="molecule type" value="Genomic_DNA"/>
</dbReference>
<dbReference type="GO" id="GO:0046872">
    <property type="term" value="F:metal ion binding"/>
    <property type="evidence" value="ECO:0007669"/>
    <property type="project" value="UniProtKB-KW"/>
</dbReference>
<evidence type="ECO:0000259" key="5">
    <source>
        <dbReference type="PROSITE" id="PS51379"/>
    </source>
</evidence>
<dbReference type="PANTHER" id="PTHR43687">
    <property type="entry name" value="ADENYLYLSULFATE REDUCTASE, BETA SUBUNIT"/>
    <property type="match status" value="1"/>
</dbReference>
<proteinExistence type="predicted"/>
<keyword evidence="4" id="KW-0411">Iron-sulfur</keyword>
<dbReference type="Proteomes" id="UP000199073">
    <property type="component" value="Unassembled WGS sequence"/>
</dbReference>
<dbReference type="SUPFAM" id="SSF54862">
    <property type="entry name" value="4Fe-4S ferredoxins"/>
    <property type="match status" value="1"/>
</dbReference>
<dbReference type="InterPro" id="IPR050572">
    <property type="entry name" value="Fe-S_Ferredoxin"/>
</dbReference>
<dbReference type="Pfam" id="PF12838">
    <property type="entry name" value="Fer4_7"/>
    <property type="match status" value="1"/>
</dbReference>
<dbReference type="Gene3D" id="3.30.70.20">
    <property type="match status" value="2"/>
</dbReference>
<accession>A0A1H0TA00</accession>
<gene>
    <name evidence="6" type="ORF">SAMN05660330_02982</name>
</gene>
<evidence type="ECO:0000256" key="4">
    <source>
        <dbReference type="ARBA" id="ARBA00023014"/>
    </source>
</evidence>
<dbReference type="PROSITE" id="PS00198">
    <property type="entry name" value="4FE4S_FER_1"/>
    <property type="match status" value="2"/>
</dbReference>
<sequence length="323" mass="35933">MQLTRRMESDENLVDGQWRKIVPNLAHCLRRRLNSCDCRLCVDGCLFRALSVVTGGVELDCGECTLCGRCAAICPAGVFTFAGCDIEQQLLDWSVDENPLVSCYCGNRPGGRYGVDETGLPCLGALSPEAVVFLFLKKGALISYDFTGCSCCINQRPVTRFFRALENTAKLLGPHIGARFTVITDEKQLSDEIARGRRSFLRSLGRDVVRLMKKERHTTCRNHDEGRRLPAKTRLLRDALLSAAVEKKKELTAKCLPTITVEKWCTLCPRCTGMCPTGAVRLVKDEHKKKLMVDPYLCTSCFLCEKFCPENAIIITPAQLLTG</sequence>
<evidence type="ECO:0000256" key="2">
    <source>
        <dbReference type="ARBA" id="ARBA00022723"/>
    </source>
</evidence>
<dbReference type="AlphaFoldDB" id="A0A1H0TA00"/>
<organism evidence="6 7">
    <name type="scientific">Desulforhopalus singaporensis</name>
    <dbReference type="NCBI Taxonomy" id="91360"/>
    <lineage>
        <taxon>Bacteria</taxon>
        <taxon>Pseudomonadati</taxon>
        <taxon>Thermodesulfobacteriota</taxon>
        <taxon>Desulfobulbia</taxon>
        <taxon>Desulfobulbales</taxon>
        <taxon>Desulfocapsaceae</taxon>
        <taxon>Desulforhopalus</taxon>
    </lineage>
</organism>
<dbReference type="PROSITE" id="PS51379">
    <property type="entry name" value="4FE4S_FER_2"/>
    <property type="match status" value="3"/>
</dbReference>
<protein>
    <submittedName>
        <fullName evidence="6">4Fe-4S dicluster domain-containing protein</fullName>
    </submittedName>
</protein>
<keyword evidence="2" id="KW-0479">Metal-binding</keyword>
<evidence type="ECO:0000313" key="7">
    <source>
        <dbReference type="Proteomes" id="UP000199073"/>
    </source>
</evidence>
<evidence type="ECO:0000256" key="3">
    <source>
        <dbReference type="ARBA" id="ARBA00023004"/>
    </source>
</evidence>
<feature type="domain" description="4Fe-4S ferredoxin-type" evidence="5">
    <location>
        <begin position="255"/>
        <end position="285"/>
    </location>
</feature>
<dbReference type="GO" id="GO:0051539">
    <property type="term" value="F:4 iron, 4 sulfur cluster binding"/>
    <property type="evidence" value="ECO:0007669"/>
    <property type="project" value="UniProtKB-KW"/>
</dbReference>